<dbReference type="RefSeq" id="WP_311619347.1">
    <property type="nucleotide sequence ID" value="NZ_JAVREV010000012.1"/>
</dbReference>
<reference evidence="3" key="1">
    <citation type="submission" date="2023-07" db="EMBL/GenBank/DDBJ databases">
        <title>30 novel species of actinomycetes from the DSMZ collection.</title>
        <authorList>
            <person name="Nouioui I."/>
        </authorList>
    </citation>
    <scope>NUCLEOTIDE SEQUENCE [LARGE SCALE GENOMIC DNA]</scope>
    <source>
        <strain evidence="3">DSM 41886</strain>
    </source>
</reference>
<feature type="compositionally biased region" description="Pro residues" evidence="1">
    <location>
        <begin position="51"/>
        <end position="60"/>
    </location>
</feature>
<evidence type="ECO:0000313" key="3">
    <source>
        <dbReference type="Proteomes" id="UP001183615"/>
    </source>
</evidence>
<gene>
    <name evidence="2" type="ORF">RM779_21360</name>
</gene>
<dbReference type="EMBL" id="JAVREV010000012">
    <property type="protein sequence ID" value="MDT0445129.1"/>
    <property type="molecule type" value="Genomic_DNA"/>
</dbReference>
<protein>
    <recommendedName>
        <fullName evidence="4">Lipoprotein</fullName>
    </recommendedName>
</protein>
<dbReference type="Proteomes" id="UP001183615">
    <property type="component" value="Unassembled WGS sequence"/>
</dbReference>
<evidence type="ECO:0008006" key="4">
    <source>
        <dbReference type="Google" id="ProtNLM"/>
    </source>
</evidence>
<accession>A0ABU2S9M0</accession>
<dbReference type="PROSITE" id="PS51257">
    <property type="entry name" value="PROKAR_LIPOPROTEIN"/>
    <property type="match status" value="1"/>
</dbReference>
<comment type="caution">
    <text evidence="2">The sequence shown here is derived from an EMBL/GenBank/DDBJ whole genome shotgun (WGS) entry which is preliminary data.</text>
</comment>
<evidence type="ECO:0000256" key="1">
    <source>
        <dbReference type="SAM" id="MobiDB-lite"/>
    </source>
</evidence>
<name>A0ABU2S9M0_9ACTN</name>
<feature type="region of interest" description="Disordered" evidence="1">
    <location>
        <begin position="17"/>
        <end position="67"/>
    </location>
</feature>
<evidence type="ECO:0000313" key="2">
    <source>
        <dbReference type="EMBL" id="MDT0445129.1"/>
    </source>
</evidence>
<sequence length="198" mass="19974">MRRPVAAAVAAAALAIGGCSDDGGSDDGGSAGDDRAAPTPSPPSAERSSPAPSPSSPAPTPTDFGVEDLAGGWMPAYSDNGAVYTLLIDTKGDADSVGSPGSYSALAGDEVCFGSIEDENDGQLTVELDCNSLADLSGPQDSYRGTATVETSPESAGSMWDIWDCDEGPGVLLITWEDGHQDALCRTGDTDTTPAPES</sequence>
<organism evidence="2 3">
    <name type="scientific">Streptomyces johnsoniae</name>
    <dbReference type="NCBI Taxonomy" id="3075532"/>
    <lineage>
        <taxon>Bacteria</taxon>
        <taxon>Bacillati</taxon>
        <taxon>Actinomycetota</taxon>
        <taxon>Actinomycetes</taxon>
        <taxon>Kitasatosporales</taxon>
        <taxon>Streptomycetaceae</taxon>
        <taxon>Streptomyces</taxon>
    </lineage>
</organism>
<keyword evidence="3" id="KW-1185">Reference proteome</keyword>
<proteinExistence type="predicted"/>